<organism evidence="11 12">
    <name type="scientific">Candidatus Berkelbacteria bacterium RIFCSPLOWO2_01_FULL_50_28</name>
    <dbReference type="NCBI Taxonomy" id="1797471"/>
    <lineage>
        <taxon>Bacteria</taxon>
        <taxon>Candidatus Berkelbacteria</taxon>
    </lineage>
</organism>
<evidence type="ECO:0000256" key="5">
    <source>
        <dbReference type="ARBA" id="ARBA00022917"/>
    </source>
</evidence>
<dbReference type="NCBIfam" id="TIGR00234">
    <property type="entry name" value="tyrS"/>
    <property type="match status" value="1"/>
</dbReference>
<dbReference type="InterPro" id="IPR002305">
    <property type="entry name" value="aa-tRNA-synth_Ic"/>
</dbReference>
<dbReference type="Gene3D" id="3.40.50.620">
    <property type="entry name" value="HUPs"/>
    <property type="match status" value="1"/>
</dbReference>
<evidence type="ECO:0000256" key="6">
    <source>
        <dbReference type="ARBA" id="ARBA00023146"/>
    </source>
</evidence>
<gene>
    <name evidence="11" type="ORF">A3A71_01770</name>
</gene>
<accession>A0A1F5EBN3</accession>
<dbReference type="STRING" id="1797471.A3A71_01770"/>
<comment type="similarity">
    <text evidence="10">Belongs to the class-I aminoacyl-tRNA synthetase family.</text>
</comment>
<evidence type="ECO:0000256" key="9">
    <source>
        <dbReference type="PROSITE-ProRule" id="PRU00182"/>
    </source>
</evidence>
<dbReference type="GO" id="GO:0005829">
    <property type="term" value="C:cytosol"/>
    <property type="evidence" value="ECO:0007669"/>
    <property type="project" value="TreeGrafter"/>
</dbReference>
<comment type="catalytic activity">
    <reaction evidence="7">
        <text>tRNA(Tyr) + L-tyrosine + ATP = L-tyrosyl-tRNA(Tyr) + AMP + diphosphate + H(+)</text>
        <dbReference type="Rhea" id="RHEA:10220"/>
        <dbReference type="Rhea" id="RHEA-COMP:9706"/>
        <dbReference type="Rhea" id="RHEA-COMP:9707"/>
        <dbReference type="ChEBI" id="CHEBI:15378"/>
        <dbReference type="ChEBI" id="CHEBI:30616"/>
        <dbReference type="ChEBI" id="CHEBI:33019"/>
        <dbReference type="ChEBI" id="CHEBI:58315"/>
        <dbReference type="ChEBI" id="CHEBI:78442"/>
        <dbReference type="ChEBI" id="CHEBI:78536"/>
        <dbReference type="ChEBI" id="CHEBI:456215"/>
        <dbReference type="EC" id="6.1.1.1"/>
    </reaction>
</comment>
<dbReference type="GO" id="GO:0004831">
    <property type="term" value="F:tyrosine-tRNA ligase activity"/>
    <property type="evidence" value="ECO:0007669"/>
    <property type="project" value="UniProtKB-UniRule"/>
</dbReference>
<reference evidence="11 12" key="1">
    <citation type="journal article" date="2016" name="Nat. Commun.">
        <title>Thousands of microbial genomes shed light on interconnected biogeochemical processes in an aquifer system.</title>
        <authorList>
            <person name="Anantharaman K."/>
            <person name="Brown C.T."/>
            <person name="Hug L.A."/>
            <person name="Sharon I."/>
            <person name="Castelle C.J."/>
            <person name="Probst A.J."/>
            <person name="Thomas B.C."/>
            <person name="Singh A."/>
            <person name="Wilkins M.J."/>
            <person name="Karaoz U."/>
            <person name="Brodie E.L."/>
            <person name="Williams K.H."/>
            <person name="Hubbard S.S."/>
            <person name="Banfield J.F."/>
        </authorList>
    </citation>
    <scope>NUCLEOTIDE SEQUENCE [LARGE SCALE GENOMIC DNA]</scope>
</reference>
<evidence type="ECO:0000256" key="2">
    <source>
        <dbReference type="ARBA" id="ARBA00022598"/>
    </source>
</evidence>
<name>A0A1F5EBN3_9BACT</name>
<dbReference type="PRINTS" id="PR01040">
    <property type="entry name" value="TRNASYNTHTYR"/>
</dbReference>
<dbReference type="InterPro" id="IPR002307">
    <property type="entry name" value="Tyr-tRNA-ligase"/>
</dbReference>
<dbReference type="AlphaFoldDB" id="A0A1F5EBN3"/>
<comment type="caution">
    <text evidence="11">The sequence shown here is derived from an EMBL/GenBank/DDBJ whole genome shotgun (WGS) entry which is preliminary data.</text>
</comment>
<dbReference type="SUPFAM" id="SSF52374">
    <property type="entry name" value="Nucleotidylyl transferase"/>
    <property type="match status" value="1"/>
</dbReference>
<keyword evidence="6 10" id="KW-0030">Aminoacyl-tRNA synthetase</keyword>
<dbReference type="InterPro" id="IPR024088">
    <property type="entry name" value="Tyr-tRNA-ligase_bac-type"/>
</dbReference>
<evidence type="ECO:0000313" key="12">
    <source>
        <dbReference type="Proteomes" id="UP000177481"/>
    </source>
</evidence>
<dbReference type="InterPro" id="IPR014729">
    <property type="entry name" value="Rossmann-like_a/b/a_fold"/>
</dbReference>
<evidence type="ECO:0000256" key="3">
    <source>
        <dbReference type="ARBA" id="ARBA00022741"/>
    </source>
</evidence>
<evidence type="ECO:0000256" key="7">
    <source>
        <dbReference type="ARBA" id="ARBA00048248"/>
    </source>
</evidence>
<dbReference type="GO" id="GO:0003723">
    <property type="term" value="F:RNA binding"/>
    <property type="evidence" value="ECO:0007669"/>
    <property type="project" value="UniProtKB-KW"/>
</dbReference>
<keyword evidence="4 10" id="KW-0067">ATP-binding</keyword>
<dbReference type="Proteomes" id="UP000177481">
    <property type="component" value="Unassembled WGS sequence"/>
</dbReference>
<dbReference type="PROSITE" id="PS50889">
    <property type="entry name" value="S4"/>
    <property type="match status" value="1"/>
</dbReference>
<evidence type="ECO:0000256" key="1">
    <source>
        <dbReference type="ARBA" id="ARBA00013160"/>
    </source>
</evidence>
<sequence>MGVAMKELTRDLLSVGVAELIDKTSLAKRLASGKKLIVKFGVDPTKPDLHFGHALNLHKLRQFQELGHETILLIGDFTTKIGDPSGRNSARPILTDREIKSNLKTYIEQAKLIIDPKKTKIRFNSEWLSKYSYADFIQVAMQISVQTLLEREDFSARMTGGHSLALHELFYPVTQAIDSVVMKADVEIGGWDQRLNMLMGRELQKKSGQLPQEVVAMKALIGLDGEQKMSKSLGNYVGLAESPDQMFGKLMSIPDNLTDQYADLVAFLDPNEIKTLPEHPRDRKQEVAKKIIERYHGVSAANQAAESFKETFQNRRVTDNIAAEQSYSEGKVALIQAVVDAVGCSRSHAVRLVEQGAIELDGERQTSPTEQIELSKQRLLKVGKHTFRRLSRRR</sequence>
<keyword evidence="2 10" id="KW-0436">Ligase</keyword>
<dbReference type="PANTHER" id="PTHR11766:SF1">
    <property type="entry name" value="TYROSINE--TRNA LIGASE"/>
    <property type="match status" value="1"/>
</dbReference>
<dbReference type="GO" id="GO:0006437">
    <property type="term" value="P:tyrosyl-tRNA aminoacylation"/>
    <property type="evidence" value="ECO:0007669"/>
    <property type="project" value="UniProtKB-UniRule"/>
</dbReference>
<evidence type="ECO:0000313" key="11">
    <source>
        <dbReference type="EMBL" id="OGD64761.1"/>
    </source>
</evidence>
<dbReference type="EC" id="6.1.1.1" evidence="1 8"/>
<keyword evidence="9" id="KW-0694">RNA-binding</keyword>
<proteinExistence type="inferred from homology"/>
<dbReference type="EMBL" id="MEZX01000002">
    <property type="protein sequence ID" value="OGD64761.1"/>
    <property type="molecule type" value="Genomic_DNA"/>
</dbReference>
<dbReference type="Gene3D" id="1.10.240.10">
    <property type="entry name" value="Tyrosyl-Transfer RNA Synthetase"/>
    <property type="match status" value="1"/>
</dbReference>
<evidence type="ECO:0000256" key="4">
    <source>
        <dbReference type="ARBA" id="ARBA00022840"/>
    </source>
</evidence>
<protein>
    <recommendedName>
        <fullName evidence="1 8">Tyrosine--tRNA ligase</fullName>
        <ecNumber evidence="1 8">6.1.1.1</ecNumber>
    </recommendedName>
</protein>
<keyword evidence="5 10" id="KW-0648">Protein biosynthesis</keyword>
<evidence type="ECO:0000256" key="10">
    <source>
        <dbReference type="RuleBase" id="RU363036"/>
    </source>
</evidence>
<keyword evidence="3 10" id="KW-0547">Nucleotide-binding</keyword>
<dbReference type="PANTHER" id="PTHR11766">
    <property type="entry name" value="TYROSYL-TRNA SYNTHETASE"/>
    <property type="match status" value="1"/>
</dbReference>
<dbReference type="SUPFAM" id="SSF55174">
    <property type="entry name" value="Alpha-L RNA-binding motif"/>
    <property type="match status" value="1"/>
</dbReference>
<dbReference type="GO" id="GO:0005524">
    <property type="term" value="F:ATP binding"/>
    <property type="evidence" value="ECO:0007669"/>
    <property type="project" value="UniProtKB-KW"/>
</dbReference>
<dbReference type="Pfam" id="PF00579">
    <property type="entry name" value="tRNA-synt_1b"/>
    <property type="match status" value="1"/>
</dbReference>
<evidence type="ECO:0000256" key="8">
    <source>
        <dbReference type="NCBIfam" id="TIGR00234"/>
    </source>
</evidence>